<comment type="caution">
    <text evidence="12">The sequence shown here is derived from an EMBL/GenBank/DDBJ whole genome shotgun (WGS) entry which is preliminary data.</text>
</comment>
<dbReference type="InterPro" id="IPR004839">
    <property type="entry name" value="Aminotransferase_I/II_large"/>
</dbReference>
<evidence type="ECO:0000256" key="1">
    <source>
        <dbReference type="ARBA" id="ARBA00001933"/>
    </source>
</evidence>
<dbReference type="InterPro" id="IPR015421">
    <property type="entry name" value="PyrdxlP-dep_Trfase_major"/>
</dbReference>
<sequence>MGDYGQYIVPTADQMINFKVGQPAPSMLPLKLIRESAASKFAEQDPMFLQYGHIKGYPKFRQTLATFLTKGYKAPVDPEQLFITNGVTGGLSLLCSIYLKSGDLVFLEEPSYFLALSIMKDFKMNIRQIEMEEDGINVNKLEELLKSGVVPKALYTIPTCHNPTGRTMSVAKRARLVELSHEYGFMIIADEVYQLLSFPHITPPPPMFTFDKYGTVFALGSFSKILAPALRLGWIQASTKLLQPLVASGQLDSSGGINPVIQGIVHAAITSGAQQQHLDWTTATLWSRAHTLMDALQAKLPAGTTFERPDGGYFILVKLPKGLLAAELLPIAEKHKVLFLPGSSFGASMTNFLRLSFSWYTAEEMSIGAERLAAAIVEYQALKKNAPVQTTTNAAKAKVQLALHGANGRLGSLIASELQKDSSFESTVVDIRKSKILPASAQVIIDVTLPQGTEALVNALLTGKTSPALVIGTTGALPMDLLRKYAERAPVVIKSNFSVGVPLVCELAASAAHALPKNGEWNTQVLEVHHTKKLDAPSGTGKTITKAIQSTGVFSNVSCESLRLGDEIGTHTVYFAGPGERIEIKHVATRREVFALGALRTAAWAATQAPGLYF</sequence>
<evidence type="ECO:0000256" key="8">
    <source>
        <dbReference type="ARBA" id="ARBA00023002"/>
    </source>
</evidence>
<dbReference type="Gene3D" id="3.40.50.720">
    <property type="entry name" value="NAD(P)-binding Rossmann-like Domain"/>
    <property type="match status" value="1"/>
</dbReference>
<dbReference type="PANTHER" id="PTHR42858:SF1">
    <property type="entry name" value="LD15494P"/>
    <property type="match status" value="1"/>
</dbReference>
<evidence type="ECO:0000256" key="7">
    <source>
        <dbReference type="ARBA" id="ARBA00022898"/>
    </source>
</evidence>
<accession>A0A1V9YYI0</accession>
<proteinExistence type="inferred from homology"/>
<evidence type="ECO:0000256" key="3">
    <source>
        <dbReference type="ARBA" id="ARBA00011738"/>
    </source>
</evidence>
<dbReference type="Pfam" id="PF05173">
    <property type="entry name" value="DapB_C"/>
    <property type="match status" value="1"/>
</dbReference>
<feature type="domain" description="Aminotransferase class I/classII large" evidence="9">
    <location>
        <begin position="14"/>
        <end position="372"/>
    </location>
</feature>
<evidence type="ECO:0000259" key="10">
    <source>
        <dbReference type="Pfam" id="PF01113"/>
    </source>
</evidence>
<dbReference type="GO" id="GO:0030170">
    <property type="term" value="F:pyridoxal phosphate binding"/>
    <property type="evidence" value="ECO:0007669"/>
    <property type="project" value="InterPro"/>
</dbReference>
<evidence type="ECO:0000313" key="12">
    <source>
        <dbReference type="EMBL" id="OQR90600.1"/>
    </source>
</evidence>
<gene>
    <name evidence="12" type="ORF">THRCLA_22531</name>
</gene>
<dbReference type="Pfam" id="PF00155">
    <property type="entry name" value="Aminotran_1_2"/>
    <property type="match status" value="1"/>
</dbReference>
<dbReference type="AlphaFoldDB" id="A0A1V9YYI0"/>
<dbReference type="GO" id="GO:0008839">
    <property type="term" value="F:4-hydroxy-tetrahydrodipicolinate reductase"/>
    <property type="evidence" value="ECO:0007669"/>
    <property type="project" value="InterPro"/>
</dbReference>
<dbReference type="InterPro" id="IPR022663">
    <property type="entry name" value="DapB_C"/>
</dbReference>
<evidence type="ECO:0000259" key="11">
    <source>
        <dbReference type="Pfam" id="PF05173"/>
    </source>
</evidence>
<evidence type="ECO:0000259" key="9">
    <source>
        <dbReference type="Pfam" id="PF00155"/>
    </source>
</evidence>
<dbReference type="EMBL" id="JNBS01002513">
    <property type="protein sequence ID" value="OQR90600.1"/>
    <property type="molecule type" value="Genomic_DNA"/>
</dbReference>
<organism evidence="12 13">
    <name type="scientific">Thraustotheca clavata</name>
    <dbReference type="NCBI Taxonomy" id="74557"/>
    <lineage>
        <taxon>Eukaryota</taxon>
        <taxon>Sar</taxon>
        <taxon>Stramenopiles</taxon>
        <taxon>Oomycota</taxon>
        <taxon>Saprolegniomycetes</taxon>
        <taxon>Saprolegniales</taxon>
        <taxon>Achlyaceae</taxon>
        <taxon>Thraustotheca</taxon>
    </lineage>
</organism>
<dbReference type="SUPFAM" id="SSF55347">
    <property type="entry name" value="Glyceraldehyde-3-phosphate dehydrogenase-like, C-terminal domain"/>
    <property type="match status" value="1"/>
</dbReference>
<comment type="similarity">
    <text evidence="2">Belongs to the class-I pyridoxal-phosphate-dependent aminotransferase family.</text>
</comment>
<keyword evidence="5 12" id="KW-0808">Transferase</keyword>
<dbReference type="CDD" id="cd00609">
    <property type="entry name" value="AAT_like"/>
    <property type="match status" value="1"/>
</dbReference>
<dbReference type="GO" id="GO:0047536">
    <property type="term" value="F:2-aminoadipate transaminase activity"/>
    <property type="evidence" value="ECO:0007669"/>
    <property type="project" value="TreeGrafter"/>
</dbReference>
<dbReference type="Proteomes" id="UP000243217">
    <property type="component" value="Unassembled WGS sequence"/>
</dbReference>
<keyword evidence="4 12" id="KW-0032">Aminotransferase</keyword>
<dbReference type="OrthoDB" id="691673at2759"/>
<dbReference type="Gene3D" id="3.40.640.10">
    <property type="entry name" value="Type I PLP-dependent aspartate aminotransferase-like (Major domain)"/>
    <property type="match status" value="1"/>
</dbReference>
<keyword evidence="13" id="KW-1185">Reference proteome</keyword>
<evidence type="ECO:0000256" key="5">
    <source>
        <dbReference type="ARBA" id="ARBA00022679"/>
    </source>
</evidence>
<dbReference type="SUPFAM" id="SSF51735">
    <property type="entry name" value="NAD(P)-binding Rossmann-fold domains"/>
    <property type="match status" value="1"/>
</dbReference>
<dbReference type="InterPro" id="IPR015422">
    <property type="entry name" value="PyrdxlP-dep_Trfase_small"/>
</dbReference>
<evidence type="ECO:0000256" key="2">
    <source>
        <dbReference type="ARBA" id="ARBA00007441"/>
    </source>
</evidence>
<dbReference type="FunFam" id="3.40.640.10:FF:000053">
    <property type="entry name" value="Aminotransferase, class I"/>
    <property type="match status" value="1"/>
</dbReference>
<comment type="cofactor">
    <cofactor evidence="1">
        <name>pyridoxal 5'-phosphate</name>
        <dbReference type="ChEBI" id="CHEBI:597326"/>
    </cofactor>
</comment>
<feature type="domain" description="Dihydrodipicolinate reductase N-terminal" evidence="10">
    <location>
        <begin position="400"/>
        <end position="497"/>
    </location>
</feature>
<dbReference type="InterPro" id="IPR015424">
    <property type="entry name" value="PyrdxlP-dep_Trfase"/>
</dbReference>
<dbReference type="InterPro" id="IPR000846">
    <property type="entry name" value="DapB_N"/>
</dbReference>
<dbReference type="STRING" id="74557.A0A1V9YYI0"/>
<dbReference type="InterPro" id="IPR036291">
    <property type="entry name" value="NAD(P)-bd_dom_sf"/>
</dbReference>
<name>A0A1V9YYI0_9STRA</name>
<protein>
    <submittedName>
        <fullName evidence="12">Aminotransferase</fullName>
    </submittedName>
</protein>
<comment type="subunit">
    <text evidence="3">Homodimer.</text>
</comment>
<dbReference type="Pfam" id="PF01113">
    <property type="entry name" value="DapB_N"/>
    <property type="match status" value="1"/>
</dbReference>
<keyword evidence="8" id="KW-0560">Oxidoreductase</keyword>
<dbReference type="Gene3D" id="3.90.1150.10">
    <property type="entry name" value="Aspartate Aminotransferase, domain 1"/>
    <property type="match status" value="1"/>
</dbReference>
<dbReference type="SUPFAM" id="SSF53383">
    <property type="entry name" value="PLP-dependent transferases"/>
    <property type="match status" value="1"/>
</dbReference>
<dbReference type="GO" id="GO:0009089">
    <property type="term" value="P:lysine biosynthetic process via diaminopimelate"/>
    <property type="evidence" value="ECO:0007669"/>
    <property type="project" value="InterPro"/>
</dbReference>
<dbReference type="Gene3D" id="3.30.360.10">
    <property type="entry name" value="Dihydrodipicolinate Reductase, domain 2"/>
    <property type="match status" value="1"/>
</dbReference>
<dbReference type="PANTHER" id="PTHR42858">
    <property type="entry name" value="AMINOTRANSFERASE"/>
    <property type="match status" value="1"/>
</dbReference>
<evidence type="ECO:0000313" key="13">
    <source>
        <dbReference type="Proteomes" id="UP000243217"/>
    </source>
</evidence>
<reference evidence="12 13" key="1">
    <citation type="journal article" date="2014" name="Genome Biol. Evol.">
        <title>The secreted proteins of Achlya hypogyna and Thraustotheca clavata identify the ancestral oomycete secretome and reveal gene acquisitions by horizontal gene transfer.</title>
        <authorList>
            <person name="Misner I."/>
            <person name="Blouin N."/>
            <person name="Leonard G."/>
            <person name="Richards T.A."/>
            <person name="Lane C.E."/>
        </authorList>
    </citation>
    <scope>NUCLEOTIDE SEQUENCE [LARGE SCALE GENOMIC DNA]</scope>
    <source>
        <strain evidence="12 13">ATCC 34112</strain>
    </source>
</reference>
<feature type="domain" description="Dihydrodipicolinate reductase C-terminal" evidence="11">
    <location>
        <begin position="500"/>
        <end position="613"/>
    </location>
</feature>
<evidence type="ECO:0000256" key="4">
    <source>
        <dbReference type="ARBA" id="ARBA00022576"/>
    </source>
</evidence>
<evidence type="ECO:0000256" key="6">
    <source>
        <dbReference type="ARBA" id="ARBA00022857"/>
    </source>
</evidence>
<keyword evidence="6" id="KW-0521">NADP</keyword>
<keyword evidence="7" id="KW-0663">Pyridoxal phosphate</keyword>